<dbReference type="AlphaFoldDB" id="A0A1G1TIA9"/>
<keyword evidence="1" id="KW-1133">Transmembrane helix</keyword>
<keyword evidence="3" id="KW-1185">Reference proteome</keyword>
<evidence type="ECO:0000313" key="3">
    <source>
        <dbReference type="Proteomes" id="UP000177506"/>
    </source>
</evidence>
<feature type="transmembrane region" description="Helical" evidence="1">
    <location>
        <begin position="164"/>
        <end position="182"/>
    </location>
</feature>
<dbReference type="OrthoDB" id="1160343at2"/>
<keyword evidence="1" id="KW-0472">Membrane</keyword>
<dbReference type="RefSeq" id="WP_070742768.1">
    <property type="nucleotide sequence ID" value="NZ_MDZA01000126.1"/>
</dbReference>
<organism evidence="2 3">
    <name type="scientific">Hymenobacter coccineus</name>
    <dbReference type="NCBI Taxonomy" id="1908235"/>
    <lineage>
        <taxon>Bacteria</taxon>
        <taxon>Pseudomonadati</taxon>
        <taxon>Bacteroidota</taxon>
        <taxon>Cytophagia</taxon>
        <taxon>Cytophagales</taxon>
        <taxon>Hymenobacteraceae</taxon>
        <taxon>Hymenobacter</taxon>
    </lineage>
</organism>
<proteinExistence type="predicted"/>
<feature type="transmembrane region" description="Helical" evidence="1">
    <location>
        <begin position="20"/>
        <end position="41"/>
    </location>
</feature>
<name>A0A1G1TIA9_9BACT</name>
<accession>A0A1G1TIA9</accession>
<sequence length="191" mass="21456">MPQTLQIQPTEAQQISWVKYTLITLLAVVFTWLFHEFMHWLTGEALGNNMVMTINSGYPESRQYVSPWHATVVSAAGPIATLVQAIVIYSLIKIRYNLALFPFLLTCLYMRTIAGFLNFINPNDEGRVGVDLGVGKFTLSILVVAFLFYLTYKAISNNGISRKEVIITTLVVMFLSSVLVLFDQAVKITIL</sequence>
<feature type="transmembrane region" description="Helical" evidence="1">
    <location>
        <begin position="132"/>
        <end position="152"/>
    </location>
</feature>
<protein>
    <submittedName>
        <fullName evidence="2">Uncharacterized protein</fullName>
    </submittedName>
</protein>
<evidence type="ECO:0000256" key="1">
    <source>
        <dbReference type="SAM" id="Phobius"/>
    </source>
</evidence>
<evidence type="ECO:0000313" key="2">
    <source>
        <dbReference type="EMBL" id="OGX90607.1"/>
    </source>
</evidence>
<feature type="transmembrane region" description="Helical" evidence="1">
    <location>
        <begin position="99"/>
        <end position="120"/>
    </location>
</feature>
<gene>
    <name evidence="2" type="ORF">BEN49_22195</name>
</gene>
<comment type="caution">
    <text evidence="2">The sequence shown here is derived from an EMBL/GenBank/DDBJ whole genome shotgun (WGS) entry which is preliminary data.</text>
</comment>
<keyword evidence="1" id="KW-0812">Transmembrane</keyword>
<reference evidence="2 3" key="1">
    <citation type="submission" date="2016-08" db="EMBL/GenBank/DDBJ databases">
        <title>Hymenobacter coccineus sp. nov., Hymenobacter lapidarius sp. nov. and Hymenobacter glacialis sp. nov., isolated from Antarctic soil.</title>
        <authorList>
            <person name="Sedlacek I."/>
            <person name="Kralova S."/>
            <person name="Kyrova K."/>
            <person name="Maslanova I."/>
            <person name="Stankova E."/>
            <person name="Vrbovska V."/>
            <person name="Nemec M."/>
            <person name="Bartak M."/>
            <person name="Svec P."/>
            <person name="Busse H.-J."/>
            <person name="Pantucek R."/>
        </authorList>
    </citation>
    <scope>NUCLEOTIDE SEQUENCE [LARGE SCALE GENOMIC DNA]</scope>
    <source>
        <strain evidence="2 3">CCM 8649</strain>
    </source>
</reference>
<feature type="transmembrane region" description="Helical" evidence="1">
    <location>
        <begin position="68"/>
        <end position="92"/>
    </location>
</feature>
<dbReference type="EMBL" id="MDZA01000126">
    <property type="protein sequence ID" value="OGX90607.1"/>
    <property type="molecule type" value="Genomic_DNA"/>
</dbReference>
<dbReference type="Proteomes" id="UP000177506">
    <property type="component" value="Unassembled WGS sequence"/>
</dbReference>